<dbReference type="Proteomes" id="UP001476798">
    <property type="component" value="Unassembled WGS sequence"/>
</dbReference>
<sequence length="112" mass="12613">MLDLSPDLGRAFSFKAFWFSEIIFPSITESHQSSKALKQLQNITNKNCVCFVPHVMGRQLSGKCHSLNSPENMCQKSRESSRCFFGNCPMGLCDPSDQLWLSPSLFIFTVVS</sequence>
<reference evidence="1 2" key="1">
    <citation type="submission" date="2021-06" db="EMBL/GenBank/DDBJ databases">
        <authorList>
            <person name="Palmer J.M."/>
        </authorList>
    </citation>
    <scope>NUCLEOTIDE SEQUENCE [LARGE SCALE GENOMIC DNA]</scope>
    <source>
        <strain evidence="1 2">GA_2019</strain>
        <tissue evidence="1">Muscle</tissue>
    </source>
</reference>
<keyword evidence="2" id="KW-1185">Reference proteome</keyword>
<proteinExistence type="predicted"/>
<evidence type="ECO:0000313" key="1">
    <source>
        <dbReference type="EMBL" id="MEQ2174427.1"/>
    </source>
</evidence>
<protein>
    <submittedName>
        <fullName evidence="1">Uncharacterized protein</fullName>
    </submittedName>
</protein>
<evidence type="ECO:0000313" key="2">
    <source>
        <dbReference type="Proteomes" id="UP001476798"/>
    </source>
</evidence>
<gene>
    <name evidence="1" type="ORF">GOODEAATRI_007883</name>
</gene>
<organism evidence="1 2">
    <name type="scientific">Goodea atripinnis</name>
    <dbReference type="NCBI Taxonomy" id="208336"/>
    <lineage>
        <taxon>Eukaryota</taxon>
        <taxon>Metazoa</taxon>
        <taxon>Chordata</taxon>
        <taxon>Craniata</taxon>
        <taxon>Vertebrata</taxon>
        <taxon>Euteleostomi</taxon>
        <taxon>Actinopterygii</taxon>
        <taxon>Neopterygii</taxon>
        <taxon>Teleostei</taxon>
        <taxon>Neoteleostei</taxon>
        <taxon>Acanthomorphata</taxon>
        <taxon>Ovalentaria</taxon>
        <taxon>Atherinomorphae</taxon>
        <taxon>Cyprinodontiformes</taxon>
        <taxon>Goodeidae</taxon>
        <taxon>Goodea</taxon>
    </lineage>
</organism>
<comment type="caution">
    <text evidence="1">The sequence shown here is derived from an EMBL/GenBank/DDBJ whole genome shotgun (WGS) entry which is preliminary data.</text>
</comment>
<name>A0ABV0NSM8_9TELE</name>
<dbReference type="EMBL" id="JAHRIO010050384">
    <property type="protein sequence ID" value="MEQ2174427.1"/>
    <property type="molecule type" value="Genomic_DNA"/>
</dbReference>
<accession>A0ABV0NSM8</accession>